<protein>
    <submittedName>
        <fullName evidence="1">Uncharacterized protein</fullName>
    </submittedName>
</protein>
<sequence>MESLGVKQVGLELRNPFLIYGYASLRYFCDQTEETEKMLSALENGRNIALITFQRIGKTGFIKTCSIICSSIRRKMMLLVFYMDIFATRNLPASVCLLAKTVLGQLDTLSEMVLHKLFFSVLAIRWLVLMSYTYRIFEFCTG</sequence>
<name>A0A3E5ENH7_BACUN</name>
<reference evidence="1 2" key="1">
    <citation type="submission" date="2018-08" db="EMBL/GenBank/DDBJ databases">
        <title>A genome reference for cultivated species of the human gut microbiota.</title>
        <authorList>
            <person name="Zou Y."/>
            <person name="Xue W."/>
            <person name="Luo G."/>
        </authorList>
    </citation>
    <scope>NUCLEOTIDE SEQUENCE [LARGE SCALE GENOMIC DNA]</scope>
    <source>
        <strain evidence="1 2">OM03-4</strain>
    </source>
</reference>
<dbReference type="RefSeq" id="WP_117601404.1">
    <property type="nucleotide sequence ID" value="NZ_BAABYI010000001.1"/>
</dbReference>
<organism evidence="1 2">
    <name type="scientific">Bacteroides uniformis</name>
    <dbReference type="NCBI Taxonomy" id="820"/>
    <lineage>
        <taxon>Bacteria</taxon>
        <taxon>Pseudomonadati</taxon>
        <taxon>Bacteroidota</taxon>
        <taxon>Bacteroidia</taxon>
        <taxon>Bacteroidales</taxon>
        <taxon>Bacteroidaceae</taxon>
        <taxon>Bacteroides</taxon>
    </lineage>
</organism>
<comment type="caution">
    <text evidence="1">The sequence shown here is derived from an EMBL/GenBank/DDBJ whole genome shotgun (WGS) entry which is preliminary data.</text>
</comment>
<accession>A0A3E5ENH7</accession>
<dbReference type="EMBL" id="QSVA01000022">
    <property type="protein sequence ID" value="RGN90283.1"/>
    <property type="molecule type" value="Genomic_DNA"/>
</dbReference>
<evidence type="ECO:0000313" key="1">
    <source>
        <dbReference type="EMBL" id="RGN90283.1"/>
    </source>
</evidence>
<dbReference type="InterPro" id="IPR027417">
    <property type="entry name" value="P-loop_NTPase"/>
</dbReference>
<gene>
    <name evidence="1" type="ORF">DXB37_18360</name>
</gene>
<proteinExistence type="predicted"/>
<evidence type="ECO:0000313" key="2">
    <source>
        <dbReference type="Proteomes" id="UP000260759"/>
    </source>
</evidence>
<dbReference type="AlphaFoldDB" id="A0A3E5ENH7"/>
<dbReference type="Gene3D" id="3.40.50.300">
    <property type="entry name" value="P-loop containing nucleotide triphosphate hydrolases"/>
    <property type="match status" value="1"/>
</dbReference>
<dbReference type="Proteomes" id="UP000260759">
    <property type="component" value="Unassembled WGS sequence"/>
</dbReference>